<comment type="caution">
    <text evidence="2">The sequence shown here is derived from an EMBL/GenBank/DDBJ whole genome shotgun (WGS) entry which is preliminary data.</text>
</comment>
<dbReference type="InterPro" id="IPR000182">
    <property type="entry name" value="GNAT_dom"/>
</dbReference>
<dbReference type="EMBL" id="WTYV01000004">
    <property type="protein sequence ID" value="MXO72333.1"/>
    <property type="molecule type" value="Genomic_DNA"/>
</dbReference>
<dbReference type="PROSITE" id="PS51186">
    <property type="entry name" value="GNAT"/>
    <property type="match status" value="1"/>
</dbReference>
<dbReference type="Gene3D" id="3.40.630.30">
    <property type="match status" value="1"/>
</dbReference>
<sequence length="311" mass="34686">MQGRFPGGTGPFARREWFALLERAGHRPLVALADDGREQVSIAMTRGPRGLTALTNWYAFTWAPSSLSPLLTELASDLTRAANRIELVKLPDEDGTATLLEGTFSAAGWLVRREVCDTNRYLPVQGRTYADYLAARPGPLRTTLKRKAKKVEVRLSHRFEAADWAAYEEIYRQSWKPAEGDPALLRQFAMLESDLGHYRFALALADGQPVAAQFWTVEGGKAYIHKLAHLPSAESLSPGTTLTAALMELVIDRDGVAEVDFGTGDDGYKRDWMEAVRPRWRLTCLRPASPANWPELGKWALRRLVSNRHAA</sequence>
<dbReference type="Proteomes" id="UP000466966">
    <property type="component" value="Unassembled WGS sequence"/>
</dbReference>
<dbReference type="AlphaFoldDB" id="A0A844Z379"/>
<accession>A0A844Z379</accession>
<evidence type="ECO:0000313" key="2">
    <source>
        <dbReference type="EMBL" id="MXO72333.1"/>
    </source>
</evidence>
<organism evidence="2 3">
    <name type="scientific">Alteraurantiacibacter buctensis</name>
    <dbReference type="NCBI Taxonomy" id="1503981"/>
    <lineage>
        <taxon>Bacteria</taxon>
        <taxon>Pseudomonadati</taxon>
        <taxon>Pseudomonadota</taxon>
        <taxon>Alphaproteobacteria</taxon>
        <taxon>Sphingomonadales</taxon>
        <taxon>Erythrobacteraceae</taxon>
        <taxon>Alteraurantiacibacter</taxon>
    </lineage>
</organism>
<evidence type="ECO:0000259" key="1">
    <source>
        <dbReference type="PROSITE" id="PS51186"/>
    </source>
</evidence>
<dbReference type="InterPro" id="IPR038740">
    <property type="entry name" value="BioF2-like_GNAT_dom"/>
</dbReference>
<keyword evidence="2" id="KW-0808">Transferase</keyword>
<name>A0A844Z379_9SPHN</name>
<dbReference type="OrthoDB" id="8334427at2"/>
<dbReference type="GO" id="GO:0016747">
    <property type="term" value="F:acyltransferase activity, transferring groups other than amino-acyl groups"/>
    <property type="evidence" value="ECO:0007669"/>
    <property type="project" value="InterPro"/>
</dbReference>
<protein>
    <submittedName>
        <fullName evidence="2">GNAT family N-acetyltransferase</fullName>
    </submittedName>
</protein>
<gene>
    <name evidence="2" type="ORF">GRI99_11910</name>
</gene>
<keyword evidence="3" id="KW-1185">Reference proteome</keyword>
<feature type="domain" description="N-acetyltransferase" evidence="1">
    <location>
        <begin position="151"/>
        <end position="287"/>
    </location>
</feature>
<dbReference type="SUPFAM" id="SSF55729">
    <property type="entry name" value="Acyl-CoA N-acyltransferases (Nat)"/>
    <property type="match status" value="1"/>
</dbReference>
<evidence type="ECO:0000313" key="3">
    <source>
        <dbReference type="Proteomes" id="UP000466966"/>
    </source>
</evidence>
<dbReference type="Pfam" id="PF13480">
    <property type="entry name" value="Acetyltransf_6"/>
    <property type="match status" value="1"/>
</dbReference>
<dbReference type="InterPro" id="IPR016181">
    <property type="entry name" value="Acyl_CoA_acyltransferase"/>
</dbReference>
<proteinExistence type="predicted"/>
<reference evidence="2 3" key="1">
    <citation type="submission" date="2019-12" db="EMBL/GenBank/DDBJ databases">
        <title>Genomic-based taxomic classification of the family Erythrobacteraceae.</title>
        <authorList>
            <person name="Xu L."/>
        </authorList>
    </citation>
    <scope>NUCLEOTIDE SEQUENCE [LARGE SCALE GENOMIC DNA]</scope>
    <source>
        <strain evidence="2 3">M0322</strain>
    </source>
</reference>